<dbReference type="PROSITE" id="PS50005">
    <property type="entry name" value="TPR"/>
    <property type="match status" value="2"/>
</dbReference>
<dbReference type="InterPro" id="IPR011990">
    <property type="entry name" value="TPR-like_helical_dom_sf"/>
</dbReference>
<organism evidence="4 5">
    <name type="scientific">Chlorella ohadii</name>
    <dbReference type="NCBI Taxonomy" id="2649997"/>
    <lineage>
        <taxon>Eukaryota</taxon>
        <taxon>Viridiplantae</taxon>
        <taxon>Chlorophyta</taxon>
        <taxon>core chlorophytes</taxon>
        <taxon>Trebouxiophyceae</taxon>
        <taxon>Chlorellales</taxon>
        <taxon>Chlorellaceae</taxon>
        <taxon>Chlorella clade</taxon>
        <taxon>Chlorella</taxon>
    </lineage>
</organism>
<evidence type="ECO:0000256" key="3">
    <source>
        <dbReference type="SAM" id="MobiDB-lite"/>
    </source>
</evidence>
<feature type="region of interest" description="Disordered" evidence="3">
    <location>
        <begin position="459"/>
        <end position="482"/>
    </location>
</feature>
<dbReference type="Proteomes" id="UP001205105">
    <property type="component" value="Unassembled WGS sequence"/>
</dbReference>
<name>A0AAD5H2T3_9CHLO</name>
<dbReference type="PROSITE" id="PS50297">
    <property type="entry name" value="ANK_REP_REGION"/>
    <property type="match status" value="6"/>
</dbReference>
<dbReference type="EMBL" id="JADXDR010000056">
    <property type="protein sequence ID" value="KAI7842104.1"/>
    <property type="molecule type" value="Genomic_DNA"/>
</dbReference>
<dbReference type="PANTHER" id="PTHR46224:SF6">
    <property type="entry name" value="ANKYRIN REPEAT FAMILY PROTEIN"/>
    <property type="match status" value="1"/>
</dbReference>
<feature type="repeat" description="ANK" evidence="1">
    <location>
        <begin position="144"/>
        <end position="176"/>
    </location>
</feature>
<protein>
    <submittedName>
        <fullName evidence="4">Uncharacterized protein</fullName>
    </submittedName>
</protein>
<dbReference type="SMART" id="SM00028">
    <property type="entry name" value="TPR"/>
    <property type="match status" value="3"/>
</dbReference>
<evidence type="ECO:0000313" key="4">
    <source>
        <dbReference type="EMBL" id="KAI7842104.1"/>
    </source>
</evidence>
<evidence type="ECO:0000256" key="2">
    <source>
        <dbReference type="PROSITE-ProRule" id="PRU00339"/>
    </source>
</evidence>
<dbReference type="Gene3D" id="1.25.40.10">
    <property type="entry name" value="Tetratricopeptide repeat domain"/>
    <property type="match status" value="1"/>
</dbReference>
<dbReference type="Pfam" id="PF13637">
    <property type="entry name" value="Ank_4"/>
    <property type="match status" value="1"/>
</dbReference>
<keyword evidence="2" id="KW-0802">TPR repeat</keyword>
<feature type="compositionally biased region" description="Gly residues" evidence="3">
    <location>
        <begin position="281"/>
        <end position="291"/>
    </location>
</feature>
<sequence>MPPKAAAEAALFAAAEAGSVDKFQQAAAALGDVELKTLHDASGSNALHLAARAGRTELCKWLLEHAHFDINAQDAAGKGSTALSLAIAGGHIATAEALLEHSPDVNRHGEGDAPSPLHLAVAGGHVQLAERLIAAGADVNAASSDGTPLELAAARSNAAAVTLLLGAGAAVDAASRKGVTPLFLATLLGTSPECVQLLVDAGADVNARAMGSFTPLHVAAEGGKTAIAEVLLKAGANPQAKDEHGHTPARVAGMHGHRKLVELLLGRTGEAGGSSSDAGASGSGSGSGAGGSSSAVDDFMASSKDALKEREAKTASTSDGASVVTVPQPEVPDEALADTFKRKGNEMFVAGQYETAAKLYELALSHWTKNPVVWSNRAACFLRLDNYEKALQDAQIARALDPKYVKAWYREGRAAEGLKRWEDAATAYYQAAQLEPSNEEFIRLTKEAILEGRKAYQAQQGQQADSSAAPAGGGAAGGAAAQ</sequence>
<dbReference type="Pfam" id="PF13432">
    <property type="entry name" value="TPR_16"/>
    <property type="match status" value="1"/>
</dbReference>
<dbReference type="InterPro" id="IPR051616">
    <property type="entry name" value="Cul2-RING_E3_ligase_SR"/>
</dbReference>
<feature type="compositionally biased region" description="Low complexity" evidence="3">
    <location>
        <begin position="459"/>
        <end position="470"/>
    </location>
</feature>
<feature type="repeat" description="ANK" evidence="1">
    <location>
        <begin position="112"/>
        <end position="144"/>
    </location>
</feature>
<keyword evidence="5" id="KW-1185">Reference proteome</keyword>
<dbReference type="SMART" id="SM00248">
    <property type="entry name" value="ANK"/>
    <property type="match status" value="7"/>
</dbReference>
<evidence type="ECO:0000256" key="1">
    <source>
        <dbReference type="PROSITE-ProRule" id="PRU00023"/>
    </source>
</evidence>
<proteinExistence type="predicted"/>
<dbReference type="InterPro" id="IPR036770">
    <property type="entry name" value="Ankyrin_rpt-contain_sf"/>
</dbReference>
<feature type="repeat" description="ANK" evidence="1">
    <location>
        <begin position="177"/>
        <end position="210"/>
    </location>
</feature>
<comment type="caution">
    <text evidence="4">The sequence shown here is derived from an EMBL/GenBank/DDBJ whole genome shotgun (WGS) entry which is preliminary data.</text>
</comment>
<dbReference type="PANTHER" id="PTHR46224">
    <property type="entry name" value="ANKYRIN REPEAT FAMILY PROTEIN"/>
    <property type="match status" value="1"/>
</dbReference>
<feature type="repeat" description="ANK" evidence="1">
    <location>
        <begin position="211"/>
        <end position="243"/>
    </location>
</feature>
<dbReference type="SUPFAM" id="SSF48403">
    <property type="entry name" value="Ankyrin repeat"/>
    <property type="match status" value="1"/>
</dbReference>
<feature type="repeat" description="TPR" evidence="2">
    <location>
        <begin position="405"/>
        <end position="438"/>
    </location>
</feature>
<evidence type="ECO:0000313" key="5">
    <source>
        <dbReference type="Proteomes" id="UP001205105"/>
    </source>
</evidence>
<feature type="repeat" description="ANK" evidence="1">
    <location>
        <begin position="42"/>
        <end position="65"/>
    </location>
</feature>
<gene>
    <name evidence="4" type="ORF">COHA_004298</name>
</gene>
<accession>A0AAD5H2T3</accession>
<feature type="repeat" description="ANK" evidence="1">
    <location>
        <begin position="78"/>
        <end position="110"/>
    </location>
</feature>
<dbReference type="PRINTS" id="PR01415">
    <property type="entry name" value="ANKYRIN"/>
</dbReference>
<feature type="region of interest" description="Disordered" evidence="3">
    <location>
        <begin position="270"/>
        <end position="325"/>
    </location>
</feature>
<dbReference type="InterPro" id="IPR002110">
    <property type="entry name" value="Ankyrin_rpt"/>
</dbReference>
<dbReference type="Gene3D" id="1.25.40.20">
    <property type="entry name" value="Ankyrin repeat-containing domain"/>
    <property type="match status" value="2"/>
</dbReference>
<dbReference type="Pfam" id="PF12796">
    <property type="entry name" value="Ank_2"/>
    <property type="match status" value="2"/>
</dbReference>
<dbReference type="SUPFAM" id="SSF48452">
    <property type="entry name" value="TPR-like"/>
    <property type="match status" value="1"/>
</dbReference>
<keyword evidence="1" id="KW-0040">ANK repeat</keyword>
<dbReference type="PROSITE" id="PS50088">
    <property type="entry name" value="ANK_REPEAT"/>
    <property type="match status" value="6"/>
</dbReference>
<dbReference type="AlphaFoldDB" id="A0AAD5H2T3"/>
<feature type="repeat" description="TPR" evidence="2">
    <location>
        <begin position="371"/>
        <end position="404"/>
    </location>
</feature>
<reference evidence="4" key="1">
    <citation type="submission" date="2020-11" db="EMBL/GenBank/DDBJ databases">
        <title>Chlorella ohadii genome sequencing and assembly.</title>
        <authorList>
            <person name="Murik O."/>
            <person name="Treves H."/>
            <person name="Kedem I."/>
            <person name="Shotland Y."/>
            <person name="Kaplan A."/>
        </authorList>
    </citation>
    <scope>NUCLEOTIDE SEQUENCE</scope>
    <source>
        <strain evidence="4">1</strain>
    </source>
</reference>
<feature type="compositionally biased region" description="Gly residues" evidence="3">
    <location>
        <begin position="471"/>
        <end position="482"/>
    </location>
</feature>
<dbReference type="InterPro" id="IPR019734">
    <property type="entry name" value="TPR_rpt"/>
</dbReference>